<comment type="caution">
    <text evidence="3">The sequence shown here is derived from an EMBL/GenBank/DDBJ whole genome shotgun (WGS) entry which is preliminary data.</text>
</comment>
<evidence type="ECO:0000256" key="2">
    <source>
        <dbReference type="PROSITE-ProRule" id="PRU00708"/>
    </source>
</evidence>
<dbReference type="GO" id="GO:0009451">
    <property type="term" value="P:RNA modification"/>
    <property type="evidence" value="ECO:0007669"/>
    <property type="project" value="InterPro"/>
</dbReference>
<dbReference type="Pfam" id="PF13041">
    <property type="entry name" value="PPR_2"/>
    <property type="match status" value="1"/>
</dbReference>
<proteinExistence type="predicted"/>
<dbReference type="Gramene" id="PHT76192">
    <property type="protein sequence ID" value="PHT76192"/>
    <property type="gene ID" value="T459_19714"/>
</dbReference>
<dbReference type="InterPro" id="IPR046960">
    <property type="entry name" value="PPR_At4g14850-like_plant"/>
</dbReference>
<feature type="repeat" description="PPR" evidence="2">
    <location>
        <begin position="88"/>
        <end position="122"/>
    </location>
</feature>
<dbReference type="AlphaFoldDB" id="A0A2G2Z2D9"/>
<organism evidence="3 4">
    <name type="scientific">Capsicum annuum</name>
    <name type="common">Capsicum pepper</name>
    <dbReference type="NCBI Taxonomy" id="4072"/>
    <lineage>
        <taxon>Eukaryota</taxon>
        <taxon>Viridiplantae</taxon>
        <taxon>Streptophyta</taxon>
        <taxon>Embryophyta</taxon>
        <taxon>Tracheophyta</taxon>
        <taxon>Spermatophyta</taxon>
        <taxon>Magnoliopsida</taxon>
        <taxon>eudicotyledons</taxon>
        <taxon>Gunneridae</taxon>
        <taxon>Pentapetalae</taxon>
        <taxon>asterids</taxon>
        <taxon>lamiids</taxon>
        <taxon>Solanales</taxon>
        <taxon>Solanaceae</taxon>
        <taxon>Solanoideae</taxon>
        <taxon>Capsiceae</taxon>
        <taxon>Capsicum</taxon>
    </lineage>
</organism>
<evidence type="ECO:0008006" key="5">
    <source>
        <dbReference type="Google" id="ProtNLM"/>
    </source>
</evidence>
<keyword evidence="4" id="KW-1185">Reference proteome</keyword>
<dbReference type="NCBIfam" id="TIGR00756">
    <property type="entry name" value="PPR"/>
    <property type="match status" value="1"/>
</dbReference>
<reference evidence="3 4" key="1">
    <citation type="journal article" date="2014" name="Nat. Genet.">
        <title>Genome sequence of the hot pepper provides insights into the evolution of pungency in Capsicum species.</title>
        <authorList>
            <person name="Kim S."/>
            <person name="Park M."/>
            <person name="Yeom S.I."/>
            <person name="Kim Y.M."/>
            <person name="Lee J.M."/>
            <person name="Lee H.A."/>
            <person name="Seo E."/>
            <person name="Choi J."/>
            <person name="Cheong K."/>
            <person name="Kim K.T."/>
            <person name="Jung K."/>
            <person name="Lee G.W."/>
            <person name="Oh S.K."/>
            <person name="Bae C."/>
            <person name="Kim S.B."/>
            <person name="Lee H.Y."/>
            <person name="Kim S.Y."/>
            <person name="Kim M.S."/>
            <person name="Kang B.C."/>
            <person name="Jo Y.D."/>
            <person name="Yang H.B."/>
            <person name="Jeong H.J."/>
            <person name="Kang W.H."/>
            <person name="Kwon J.K."/>
            <person name="Shin C."/>
            <person name="Lim J.Y."/>
            <person name="Park J.H."/>
            <person name="Huh J.H."/>
            <person name="Kim J.S."/>
            <person name="Kim B.D."/>
            <person name="Cohen O."/>
            <person name="Paran I."/>
            <person name="Suh M.C."/>
            <person name="Lee S.B."/>
            <person name="Kim Y.K."/>
            <person name="Shin Y."/>
            <person name="Noh S.J."/>
            <person name="Park J."/>
            <person name="Seo Y.S."/>
            <person name="Kwon S.Y."/>
            <person name="Kim H.A."/>
            <person name="Park J.M."/>
            <person name="Kim H.J."/>
            <person name="Choi S.B."/>
            <person name="Bosland P.W."/>
            <person name="Reeves G."/>
            <person name="Jo S.H."/>
            <person name="Lee B.W."/>
            <person name="Cho H.T."/>
            <person name="Choi H.S."/>
            <person name="Lee M.S."/>
            <person name="Yu Y."/>
            <person name="Do Choi Y."/>
            <person name="Park B.S."/>
            <person name="van Deynze A."/>
            <person name="Ashrafi H."/>
            <person name="Hill T."/>
            <person name="Kim W.T."/>
            <person name="Pai H.S."/>
            <person name="Ahn H.K."/>
            <person name="Yeam I."/>
            <person name="Giovannoni J.J."/>
            <person name="Rose J.K."/>
            <person name="Sorensen I."/>
            <person name="Lee S.J."/>
            <person name="Kim R.W."/>
            <person name="Choi I.Y."/>
            <person name="Choi B.S."/>
            <person name="Lim J.S."/>
            <person name="Lee Y.H."/>
            <person name="Choi D."/>
        </authorList>
    </citation>
    <scope>NUCLEOTIDE SEQUENCE [LARGE SCALE GENOMIC DNA]</scope>
    <source>
        <strain evidence="4">cv. CM334</strain>
    </source>
</reference>
<dbReference type="SMR" id="A0A2G2Z2D9"/>
<dbReference type="EMBL" id="AYRZ02000007">
    <property type="protein sequence ID" value="PHT76192.1"/>
    <property type="molecule type" value="Genomic_DNA"/>
</dbReference>
<dbReference type="OMA" id="GLICHAY"/>
<dbReference type="Pfam" id="PF01535">
    <property type="entry name" value="PPR"/>
    <property type="match status" value="1"/>
</dbReference>
<name>A0A2G2Z2D9_CAPAN</name>
<dbReference type="PROSITE" id="PS51375">
    <property type="entry name" value="PPR"/>
    <property type="match status" value="1"/>
</dbReference>
<evidence type="ECO:0000313" key="3">
    <source>
        <dbReference type="EMBL" id="PHT76192.1"/>
    </source>
</evidence>
<evidence type="ECO:0000256" key="1">
    <source>
        <dbReference type="ARBA" id="ARBA00022737"/>
    </source>
</evidence>
<gene>
    <name evidence="3" type="ORF">T459_19714</name>
</gene>
<dbReference type="InterPro" id="IPR002885">
    <property type="entry name" value="PPR_rpt"/>
</dbReference>
<protein>
    <recommendedName>
        <fullName evidence="5">Pentatricopeptide repeat-containing protein</fullName>
    </recommendedName>
</protein>
<dbReference type="PANTHER" id="PTHR47926:SF347">
    <property type="entry name" value="PENTATRICOPEPTIDE REPEAT-CONTAINING PROTEIN"/>
    <property type="match status" value="1"/>
</dbReference>
<keyword evidence="1" id="KW-0677">Repeat</keyword>
<dbReference type="Proteomes" id="UP000222542">
    <property type="component" value="Unassembled WGS sequence"/>
</dbReference>
<evidence type="ECO:0000313" key="4">
    <source>
        <dbReference type="Proteomes" id="UP000222542"/>
    </source>
</evidence>
<dbReference type="PANTHER" id="PTHR47926">
    <property type="entry name" value="PENTATRICOPEPTIDE REPEAT-CONTAINING PROTEIN"/>
    <property type="match status" value="1"/>
</dbReference>
<accession>A0A2G2Z2D9</accession>
<dbReference type="GO" id="GO:0003723">
    <property type="term" value="F:RNA binding"/>
    <property type="evidence" value="ECO:0007669"/>
    <property type="project" value="InterPro"/>
</dbReference>
<sequence>MSANLLRTLLRKLEPLFAVPFDLATSPTANHLRSCHSLAALKWLHAVVLTTGHYANVPVCTKLVYLVCSLSPTMDYAQKLFDQMPQRDMFAWNTLIRGYSNMSPCQEAIILYKDMHFQGYLPDSYTFSFILRSCSVLSSLREGYVQNGIPDKGLRIFLKMVNSDQGIEFDYITVVTVISACARLGELCTGKWVHELVKRKGLVEEGRKHFKSMKIEYSIVPGVEPYACTVYLLRRAGQLLEAYEFIENMPIEPDANVSGAMLDACRIHGNLE</sequence>
<dbReference type="InterPro" id="IPR011990">
    <property type="entry name" value="TPR-like_helical_dom_sf"/>
</dbReference>
<dbReference type="Gene3D" id="1.25.40.10">
    <property type="entry name" value="Tetratricopeptide repeat domain"/>
    <property type="match status" value="2"/>
</dbReference>
<reference evidence="3 4" key="2">
    <citation type="journal article" date="2017" name="Genome Biol.">
        <title>New reference genome sequences of hot pepper reveal the massive evolution of plant disease-resistance genes by retroduplication.</title>
        <authorList>
            <person name="Kim S."/>
            <person name="Park J."/>
            <person name="Yeom S.I."/>
            <person name="Kim Y.M."/>
            <person name="Seo E."/>
            <person name="Kim K.T."/>
            <person name="Kim M.S."/>
            <person name="Lee J.M."/>
            <person name="Cheong K."/>
            <person name="Shin H.S."/>
            <person name="Kim S.B."/>
            <person name="Han K."/>
            <person name="Lee J."/>
            <person name="Park M."/>
            <person name="Lee H.A."/>
            <person name="Lee H.Y."/>
            <person name="Lee Y."/>
            <person name="Oh S."/>
            <person name="Lee J.H."/>
            <person name="Choi E."/>
            <person name="Choi E."/>
            <person name="Lee S.E."/>
            <person name="Jeon J."/>
            <person name="Kim H."/>
            <person name="Choi G."/>
            <person name="Song H."/>
            <person name="Lee J."/>
            <person name="Lee S.C."/>
            <person name="Kwon J.K."/>
            <person name="Lee H.Y."/>
            <person name="Koo N."/>
            <person name="Hong Y."/>
            <person name="Kim R.W."/>
            <person name="Kang W.H."/>
            <person name="Huh J.H."/>
            <person name="Kang B.C."/>
            <person name="Yang T.J."/>
            <person name="Lee Y.H."/>
            <person name="Bennetzen J.L."/>
            <person name="Choi D."/>
        </authorList>
    </citation>
    <scope>NUCLEOTIDE SEQUENCE [LARGE SCALE GENOMIC DNA]</scope>
    <source>
        <strain evidence="4">cv. CM334</strain>
    </source>
</reference>